<organism evidence="2 3">
    <name type="scientific">Kribbella jiaozuonensis</name>
    <dbReference type="NCBI Taxonomy" id="2575441"/>
    <lineage>
        <taxon>Bacteria</taxon>
        <taxon>Bacillati</taxon>
        <taxon>Actinomycetota</taxon>
        <taxon>Actinomycetes</taxon>
        <taxon>Propionibacteriales</taxon>
        <taxon>Kribbellaceae</taxon>
        <taxon>Kribbella</taxon>
    </lineage>
</organism>
<sequence length="923" mass="101035">MATPVHSTKTTGSRGELKAQVIFADIGWAPPVKLSEDIGTDLVTFARDNAAPEEKENAWDLGAPVFIQVKGSESEYLKPTNKRNGEQGWWFDESDTYHFDHWLSFGLPYLLVLVDTKNQIGYWAEVTGDAIVPTGKGRKIFVPAGQKIDETNLDALTKIAISRRRYALEGAVWNGTLNDLAPADRLRNALILPRLVAPHANRTIDKVSFEEAVAMVMRNRFVELVHRANEGKCPKVEDWESHKEWSWRFVHALRELVSTGGGDRFEQLAADARHRFERDACLVLRACTAYASGHAQDAVDVLKPSSATKPADRGWLLVQRAAFLLELDKPAEAATIAKKALVATKALDGDLSVSAIRGAAASILYTVAGFAAGDLAGTITAQDHAGNWWRAQDVSWALEKDLTLRFEGWTSNNTTHFINSSAGDDLTTVAWNAAFSAAWNAWRHLTAMTAQITFTSTTDPVRLAAALDALIFIGEKKASKDATRKIWLDGPVDPLQSLVNAIAYRPWTKRDEGPAMAVLSQAGDLLDVKAADHVVQRILDLLKTDGPVRVHGSTWSYRWPEAGDTLARVLKGASTRSKRKVADLITTDFATCDDSIAHAYICVAHALGATDLGATRVNKLIKAAIKRPDHYAIDLLGAIAPVSPEAVAELRTRADAGDGRAVRALLVAGSTDRDDFLALGKSATTTVRTMVADARGNDGTIKMSGHVNDQLDDLTLAALNTDDRKLWKEVTDALEACVIEETQQQRAIRRLAARFKTLPPYVQRKLNRLAPTLHGRSFGIALGRTNEFAAAVTQLRIATGTVPDLEVEAQLLSERRADPVGFARTLAAWNSERKLPFLATMVVDDNPAVRAQAGFSMIEYAHNYPDDRDRAFALIRSALMQEKGCALLDGLAQGLTAYPAKELATLEDTLRSHRSAVIRERFV</sequence>
<comment type="caution">
    <text evidence="2">The sequence shown here is derived from an EMBL/GenBank/DDBJ whole genome shotgun (WGS) entry which is preliminary data.</text>
</comment>
<dbReference type="Pfam" id="PF14280">
    <property type="entry name" value="DUF4365"/>
    <property type="match status" value="1"/>
</dbReference>
<name>A0A4U3M2B4_9ACTN</name>
<reference evidence="2 3" key="1">
    <citation type="submission" date="2019-04" db="EMBL/GenBank/DDBJ databases">
        <title>Kribbella sp. NEAU-THZ 27 nov., a novel actinomycete isolated from soil.</title>
        <authorList>
            <person name="Duan L."/>
        </authorList>
    </citation>
    <scope>NUCLEOTIDE SEQUENCE [LARGE SCALE GENOMIC DNA]</scope>
    <source>
        <strain evidence="3">NEAU-THZ27</strain>
    </source>
</reference>
<evidence type="ECO:0000313" key="2">
    <source>
        <dbReference type="EMBL" id="TKK81386.1"/>
    </source>
</evidence>
<dbReference type="Proteomes" id="UP000305836">
    <property type="component" value="Unassembled WGS sequence"/>
</dbReference>
<evidence type="ECO:0000313" key="3">
    <source>
        <dbReference type="Proteomes" id="UP000305836"/>
    </source>
</evidence>
<dbReference type="InterPro" id="IPR025375">
    <property type="entry name" value="DUF4365"/>
</dbReference>
<accession>A0A4U3M2B4</accession>
<gene>
    <name evidence="2" type="ORF">FDA38_00515</name>
</gene>
<feature type="domain" description="DUF4365" evidence="1">
    <location>
        <begin position="23"/>
        <end position="159"/>
    </location>
</feature>
<dbReference type="OrthoDB" id="4951670at2"/>
<dbReference type="RefSeq" id="WP_137252101.1">
    <property type="nucleotide sequence ID" value="NZ_JBHSPQ010000004.1"/>
</dbReference>
<dbReference type="EMBL" id="SZPZ01000001">
    <property type="protein sequence ID" value="TKK81386.1"/>
    <property type="molecule type" value="Genomic_DNA"/>
</dbReference>
<protein>
    <submittedName>
        <fullName evidence="2">DUF4365 domain-containing protein</fullName>
    </submittedName>
</protein>
<keyword evidence="3" id="KW-1185">Reference proteome</keyword>
<evidence type="ECO:0000259" key="1">
    <source>
        <dbReference type="Pfam" id="PF14280"/>
    </source>
</evidence>
<dbReference type="AlphaFoldDB" id="A0A4U3M2B4"/>
<proteinExistence type="predicted"/>